<accession>A0A1Q9H0V1</accession>
<sequence length="233" mass="26561">MTDVSQLGELPVVADTPLSDQDVAEFLLDNPDFFIRQSELLTQLRVAHSERGAVSLVEIQLDRLRGRVRELEGEINTLVTAAGKNSELFEIFARAQQQLFQTHNIYQALVILEELSSQLQLDFSLKLFDSFDDNLYLPRKAFEGFRVAHLSHRPVYMGRLRRQESELLFSHPPHLGSYVVLPLGIEHPIGVLSFASADGGHFQPAMDTLFVEQLALVLTRLIHHWEYTREVID</sequence>
<name>A0A1Q9H0V1_9GAMM</name>
<dbReference type="EMBL" id="MJIL01000045">
    <property type="protein sequence ID" value="OLQ81052.1"/>
    <property type="molecule type" value="Genomic_DNA"/>
</dbReference>
<reference evidence="2 3" key="1">
    <citation type="submission" date="2016-09" db="EMBL/GenBank/DDBJ databases">
        <title>Photobacterium proteolyticum sp. nov. a protease producing bacterium isolated from ocean sediments of Laizhou Bay.</title>
        <authorList>
            <person name="Li Y."/>
        </authorList>
    </citation>
    <scope>NUCLEOTIDE SEQUENCE [LARGE SCALE GENOMIC DNA]</scope>
    <source>
        <strain evidence="2 3">13-12</strain>
    </source>
</reference>
<dbReference type="InterPro" id="IPR007435">
    <property type="entry name" value="DUF484"/>
</dbReference>
<keyword evidence="3" id="KW-1185">Reference proteome</keyword>
<dbReference type="InterPro" id="IPR029016">
    <property type="entry name" value="GAF-like_dom_sf"/>
</dbReference>
<dbReference type="PANTHER" id="PTHR38765:SF1">
    <property type="entry name" value="DUF484 DOMAIN-CONTAINING PROTEIN"/>
    <property type="match status" value="1"/>
</dbReference>
<comment type="caution">
    <text evidence="2">The sequence shown here is derived from an EMBL/GenBank/DDBJ whole genome shotgun (WGS) entry which is preliminary data.</text>
</comment>
<feature type="coiled-coil region" evidence="1">
    <location>
        <begin position="54"/>
        <end position="81"/>
    </location>
</feature>
<dbReference type="AlphaFoldDB" id="A0A1Q9H0V1"/>
<proteinExistence type="predicted"/>
<keyword evidence="1" id="KW-0175">Coiled coil</keyword>
<evidence type="ECO:0000313" key="3">
    <source>
        <dbReference type="Proteomes" id="UP000186905"/>
    </source>
</evidence>
<dbReference type="STRING" id="1903952.BIT28_05630"/>
<evidence type="ECO:0008006" key="4">
    <source>
        <dbReference type="Google" id="ProtNLM"/>
    </source>
</evidence>
<dbReference type="Pfam" id="PF04340">
    <property type="entry name" value="DUF484"/>
    <property type="match status" value="1"/>
</dbReference>
<dbReference type="Gene3D" id="3.30.450.40">
    <property type="match status" value="1"/>
</dbReference>
<evidence type="ECO:0000313" key="2">
    <source>
        <dbReference type="EMBL" id="OLQ81052.1"/>
    </source>
</evidence>
<gene>
    <name evidence="2" type="ORF">BIT28_05630</name>
</gene>
<dbReference type="Proteomes" id="UP000186905">
    <property type="component" value="Unassembled WGS sequence"/>
</dbReference>
<dbReference type="RefSeq" id="WP_075762150.1">
    <property type="nucleotide sequence ID" value="NZ_MJIL01000045.1"/>
</dbReference>
<protein>
    <recommendedName>
        <fullName evidence="4">3',5'-cyclic-nucleotide phosphodiesterase</fullName>
    </recommendedName>
</protein>
<dbReference type="PANTHER" id="PTHR38765">
    <property type="entry name" value="DUF484 DOMAIN-CONTAINING PROTEIN"/>
    <property type="match status" value="1"/>
</dbReference>
<organism evidence="2 3">
    <name type="scientific">Photobacterium proteolyticum</name>
    <dbReference type="NCBI Taxonomy" id="1903952"/>
    <lineage>
        <taxon>Bacteria</taxon>
        <taxon>Pseudomonadati</taxon>
        <taxon>Pseudomonadota</taxon>
        <taxon>Gammaproteobacteria</taxon>
        <taxon>Vibrionales</taxon>
        <taxon>Vibrionaceae</taxon>
        <taxon>Photobacterium</taxon>
    </lineage>
</organism>
<evidence type="ECO:0000256" key="1">
    <source>
        <dbReference type="SAM" id="Coils"/>
    </source>
</evidence>
<dbReference type="OrthoDB" id="8525200at2"/>